<dbReference type="EMBL" id="SJPU01000001">
    <property type="protein sequence ID" value="TWU18853.1"/>
    <property type="molecule type" value="Genomic_DNA"/>
</dbReference>
<evidence type="ECO:0000256" key="5">
    <source>
        <dbReference type="ARBA" id="ARBA00022777"/>
    </source>
</evidence>
<dbReference type="RefSeq" id="WP_146405817.1">
    <property type="nucleotide sequence ID" value="NZ_SJPU01000001.1"/>
</dbReference>
<keyword evidence="11" id="KW-1185">Reference proteome</keyword>
<keyword evidence="3 10" id="KW-0808">Transferase</keyword>
<evidence type="ECO:0000256" key="2">
    <source>
        <dbReference type="ARBA" id="ARBA00022527"/>
    </source>
</evidence>
<dbReference type="AlphaFoldDB" id="A0A5C6C2Y8"/>
<dbReference type="InterPro" id="IPR011009">
    <property type="entry name" value="Kinase-like_dom_sf"/>
</dbReference>
<evidence type="ECO:0000256" key="8">
    <source>
        <dbReference type="SAM" id="Phobius"/>
    </source>
</evidence>
<keyword evidence="5 10" id="KW-0418">Kinase</keyword>
<feature type="repeat" description="TPR" evidence="7">
    <location>
        <begin position="620"/>
        <end position="653"/>
    </location>
</feature>
<keyword evidence="8" id="KW-0812">Transmembrane</keyword>
<dbReference type="Pfam" id="PF13181">
    <property type="entry name" value="TPR_8"/>
    <property type="match status" value="2"/>
</dbReference>
<reference evidence="10 11" key="1">
    <citation type="journal article" date="2020" name="Antonie Van Leeuwenhoek">
        <title>Rhodopirellula heiligendammensis sp. nov., Rhodopirellula pilleata sp. nov., and Rhodopirellula solitaria sp. nov. isolated from natural or artificial marine surfaces in Northern Germany and California, USA, and emended description of the genus Rhodopirellula.</title>
        <authorList>
            <person name="Kallscheuer N."/>
            <person name="Wiegand S."/>
            <person name="Jogler M."/>
            <person name="Boedeker C."/>
            <person name="Peeters S.H."/>
            <person name="Rast P."/>
            <person name="Heuer A."/>
            <person name="Jetten M.S.M."/>
            <person name="Rohde M."/>
            <person name="Jogler C."/>
        </authorList>
    </citation>
    <scope>NUCLEOTIDE SEQUENCE [LARGE SCALE GENOMIC DNA]</scope>
    <source>
        <strain evidence="10 11">Poly21</strain>
    </source>
</reference>
<keyword evidence="7" id="KW-0802">TPR repeat</keyword>
<dbReference type="CDD" id="cd14014">
    <property type="entry name" value="STKc_PknB_like"/>
    <property type="match status" value="1"/>
</dbReference>
<gene>
    <name evidence="10" type="primary">prkC_4</name>
    <name evidence="10" type="ORF">Poly21_10200</name>
</gene>
<dbReference type="PROSITE" id="PS50011">
    <property type="entry name" value="PROTEIN_KINASE_DOM"/>
    <property type="match status" value="1"/>
</dbReference>
<keyword evidence="6" id="KW-0067">ATP-binding</keyword>
<dbReference type="PROSITE" id="PS50005">
    <property type="entry name" value="TPR"/>
    <property type="match status" value="1"/>
</dbReference>
<proteinExistence type="predicted"/>
<dbReference type="PANTHER" id="PTHR43289:SF6">
    <property type="entry name" value="SERINE_THREONINE-PROTEIN KINASE NEKL-3"/>
    <property type="match status" value="1"/>
</dbReference>
<dbReference type="Proteomes" id="UP000319908">
    <property type="component" value="Unassembled WGS sequence"/>
</dbReference>
<keyword evidence="4" id="KW-0547">Nucleotide-binding</keyword>
<keyword evidence="2" id="KW-0723">Serine/threonine-protein kinase</keyword>
<dbReference type="InterPro" id="IPR019734">
    <property type="entry name" value="TPR_rpt"/>
</dbReference>
<evidence type="ECO:0000256" key="4">
    <source>
        <dbReference type="ARBA" id="ARBA00022741"/>
    </source>
</evidence>
<evidence type="ECO:0000256" key="1">
    <source>
        <dbReference type="ARBA" id="ARBA00012513"/>
    </source>
</evidence>
<sequence length="986" mass="111104">MSTDQKKNSSLGKHRPLQRVDVICDRYEQQWLAGERPDLGEFLQQPDSPVQADLFTELLRLDIHYRNQNNLPIHPQDVVKRFPNFQTEIQNAFLLENVSGDTSEIRRDQWLTQTQSAVEHTVPPRLTRLPLVEFDGYEILGEIARGGMGIVYRARQIEANRIVALKMILSGNVAGVDEIQRFKNEAKAAARLDHPNIVPVFDIGEQDGQHFFSMGFVNGPSLKQLISNERMDDQRSAEFVRTLARAVQYAHSKGIIHRDLKPANILLDEHGNPRITDFGLSKVLHSQTELTGTGQVLGTPAYMSPEQASGRSNEITEATDIYSLGGILYELLTGCVPFYSETVVGLLMKVQNETPRSPASVSQVRLSADLDTICMKCLEKNPSDRYSTAQDLADDLDRYLQGEPILARPISRGRRIARWCGKRPLITGLAACLVISVLVFGSSTLHFAKTSQLRSSMVESEKRQKDQNLQIALLAVEQMVEQAKLLADVPRKEKARVELLNKATDFYNRFRQQRPEDRSLQFQAALVHQSTGSVFRILDQFDRSQEAIETSVTQLDALIAAEPANRQYSIALSESYISMALLLKPRNLDLAFGAIEKAMAIQSELMRDQDSDDDSRHALARVLYNRGMMLSEQGQHELAESDYQAAIQLLRELVRYSDDPATDDSLAGNYRLDLGRTLNNYGNLLKQEGRTEEAKNQIRQAIDLHSDYADLREHRQDVAIFRNNLANTLIAQKQFDDALAENWLSIESLDELVSQFPRYASLKSELANVLNTRGSIMGSQNELEEAAEYFGRAESSLQKLTQDFPENFGYSNRMAAARYNVAVVAYMQNEFKKCSEILRNAIKVHQHCFDGNPHNEEFRGNLKKDYSLFIKTLQKSGDLFEMDQAIDECVATFPQEHEVRLNAARSRAQAYTDAKQSENKDIRESLGQNAVEDLRVAVQLGASTDAIEENGKIIEPLNVLFGRTDFQELLDELKLNPSAPTSDGGE</sequence>
<dbReference type="Gene3D" id="3.30.200.20">
    <property type="entry name" value="Phosphorylase Kinase, domain 1"/>
    <property type="match status" value="1"/>
</dbReference>
<evidence type="ECO:0000313" key="10">
    <source>
        <dbReference type="EMBL" id="TWU18853.1"/>
    </source>
</evidence>
<accession>A0A5C6C2Y8</accession>
<evidence type="ECO:0000259" key="9">
    <source>
        <dbReference type="PROSITE" id="PS50011"/>
    </source>
</evidence>
<dbReference type="PROSITE" id="PS00108">
    <property type="entry name" value="PROTEIN_KINASE_ST"/>
    <property type="match status" value="1"/>
</dbReference>
<evidence type="ECO:0000256" key="6">
    <source>
        <dbReference type="ARBA" id="ARBA00022840"/>
    </source>
</evidence>
<name>A0A5C6C2Y8_9BACT</name>
<dbReference type="PANTHER" id="PTHR43289">
    <property type="entry name" value="MITOGEN-ACTIVATED PROTEIN KINASE KINASE KINASE 20-RELATED"/>
    <property type="match status" value="1"/>
</dbReference>
<dbReference type="SMART" id="SM00220">
    <property type="entry name" value="S_TKc"/>
    <property type="match status" value="1"/>
</dbReference>
<feature type="domain" description="Protein kinase" evidence="9">
    <location>
        <begin position="137"/>
        <end position="400"/>
    </location>
</feature>
<feature type="transmembrane region" description="Helical" evidence="8">
    <location>
        <begin position="425"/>
        <end position="448"/>
    </location>
</feature>
<comment type="caution">
    <text evidence="10">The sequence shown here is derived from an EMBL/GenBank/DDBJ whole genome shotgun (WGS) entry which is preliminary data.</text>
</comment>
<keyword evidence="8" id="KW-0472">Membrane</keyword>
<evidence type="ECO:0000256" key="7">
    <source>
        <dbReference type="PROSITE-ProRule" id="PRU00339"/>
    </source>
</evidence>
<dbReference type="InterPro" id="IPR008271">
    <property type="entry name" value="Ser/Thr_kinase_AS"/>
</dbReference>
<dbReference type="SUPFAM" id="SSF48452">
    <property type="entry name" value="TPR-like"/>
    <property type="match status" value="2"/>
</dbReference>
<dbReference type="GO" id="GO:0005524">
    <property type="term" value="F:ATP binding"/>
    <property type="evidence" value="ECO:0007669"/>
    <property type="project" value="UniProtKB-KW"/>
</dbReference>
<dbReference type="GO" id="GO:0004674">
    <property type="term" value="F:protein serine/threonine kinase activity"/>
    <property type="evidence" value="ECO:0007669"/>
    <property type="project" value="UniProtKB-KW"/>
</dbReference>
<evidence type="ECO:0000313" key="11">
    <source>
        <dbReference type="Proteomes" id="UP000319908"/>
    </source>
</evidence>
<organism evidence="10 11">
    <name type="scientific">Allorhodopirellula heiligendammensis</name>
    <dbReference type="NCBI Taxonomy" id="2714739"/>
    <lineage>
        <taxon>Bacteria</taxon>
        <taxon>Pseudomonadati</taxon>
        <taxon>Planctomycetota</taxon>
        <taxon>Planctomycetia</taxon>
        <taxon>Pirellulales</taxon>
        <taxon>Pirellulaceae</taxon>
        <taxon>Allorhodopirellula</taxon>
    </lineage>
</organism>
<dbReference type="SUPFAM" id="SSF56112">
    <property type="entry name" value="Protein kinase-like (PK-like)"/>
    <property type="match status" value="1"/>
</dbReference>
<dbReference type="EC" id="2.7.11.1" evidence="1"/>
<dbReference type="SMART" id="SM00028">
    <property type="entry name" value="TPR"/>
    <property type="match status" value="4"/>
</dbReference>
<dbReference type="FunFam" id="1.10.510.10:FF:000021">
    <property type="entry name" value="Serine/threonine protein kinase"/>
    <property type="match status" value="1"/>
</dbReference>
<dbReference type="InterPro" id="IPR011990">
    <property type="entry name" value="TPR-like_helical_dom_sf"/>
</dbReference>
<protein>
    <recommendedName>
        <fullName evidence="1">non-specific serine/threonine protein kinase</fullName>
        <ecNumber evidence="1">2.7.11.1</ecNumber>
    </recommendedName>
</protein>
<dbReference type="InterPro" id="IPR000719">
    <property type="entry name" value="Prot_kinase_dom"/>
</dbReference>
<keyword evidence="8" id="KW-1133">Transmembrane helix</keyword>
<dbReference type="Gene3D" id="1.25.40.10">
    <property type="entry name" value="Tetratricopeptide repeat domain"/>
    <property type="match status" value="2"/>
</dbReference>
<dbReference type="OrthoDB" id="6111975at2"/>
<dbReference type="Pfam" id="PF00069">
    <property type="entry name" value="Pkinase"/>
    <property type="match status" value="1"/>
</dbReference>
<evidence type="ECO:0000256" key="3">
    <source>
        <dbReference type="ARBA" id="ARBA00022679"/>
    </source>
</evidence>
<dbReference type="Gene3D" id="1.10.510.10">
    <property type="entry name" value="Transferase(Phosphotransferase) domain 1"/>
    <property type="match status" value="1"/>
</dbReference>